<dbReference type="EMBL" id="JABXBU010000003">
    <property type="protein sequence ID" value="KAF8793382.1"/>
    <property type="molecule type" value="Genomic_DNA"/>
</dbReference>
<dbReference type="Gene3D" id="1.10.510.10">
    <property type="entry name" value="Transferase(Phosphotransferase) domain 1"/>
    <property type="match status" value="1"/>
</dbReference>
<accession>A0A8T0FRY3</accession>
<dbReference type="Pfam" id="PF00659">
    <property type="entry name" value="POLO_box"/>
    <property type="match status" value="2"/>
</dbReference>
<dbReference type="SUPFAM" id="SSF82615">
    <property type="entry name" value="Polo-box domain"/>
    <property type="match status" value="2"/>
</dbReference>
<dbReference type="InterPro" id="IPR008271">
    <property type="entry name" value="Ser/Thr_kinase_AS"/>
</dbReference>
<keyword evidence="4" id="KW-0158">Chromosome</keyword>
<evidence type="ECO:0000256" key="5">
    <source>
        <dbReference type="ARBA" id="ARBA00022490"/>
    </source>
</evidence>
<evidence type="ECO:0000256" key="18">
    <source>
        <dbReference type="ARBA" id="ARBA00048347"/>
    </source>
</evidence>
<dbReference type="CDD" id="cd14099">
    <property type="entry name" value="STKc_PLK"/>
    <property type="match status" value="1"/>
</dbReference>
<dbReference type="Proteomes" id="UP000807504">
    <property type="component" value="Unassembled WGS sequence"/>
</dbReference>
<evidence type="ECO:0000256" key="14">
    <source>
        <dbReference type="ARBA" id="ARBA00023242"/>
    </source>
</evidence>
<dbReference type="Gene3D" id="3.30.200.20">
    <property type="entry name" value="Phosphorylase Kinase, domain 1"/>
    <property type="match status" value="1"/>
</dbReference>
<keyword evidence="5" id="KW-0963">Cytoplasm</keyword>
<evidence type="ECO:0000256" key="19">
    <source>
        <dbReference type="PROSITE-ProRule" id="PRU10141"/>
    </source>
</evidence>
<dbReference type="FunFam" id="3.30.1120.30:FF:000001">
    <property type="entry name" value="Serine/threonine-protein kinase PLK"/>
    <property type="match status" value="1"/>
</dbReference>
<sequence length="600" mass="69528">MGDRTKYEELQQMITNPKSKVTYRRGCFLGKGGFARCYEFKNVATGETFAGKVVSKTMLIKPHHKEKMFQEIQIHSSLSHKYIVSLHSYFEDESNMYIILELCRKRSLMEMHKRRKTLTVPEVRYFMRQIVLACKYMHDNKVIHRDLKLGNLFINDEMEIKVGDFGLATRINHDGERKKTLCGTPNYIAPEILTKRGHSYEVDIWSLGCIMYTLLVGSPPFETSTLQSTYKKIKKCEYFLPPRLDRSARLLIQKLLHPDPDMRPSSDTILMDEFLTSGYIPSRLPTSCLTMQPRFSHNMSLCEVSKISSRPPLVDTVNVPKAIPEKSLEAAEMQTAAAKIDEVFKNQSCMPKDYHLGDLLQMLEKVIDSNPESHYTGQPEDAQDPSAVPFVWISKWVDYTDKYGIGYQLCDNSIGVFFNDGTHLVLLADGESLQYIERNNEEQYYTMHNHPVEMNKKITLLNYFNTYMTDNLVKAGESAKPRECDEMAHVPHLRAWFRTKSAIIFHLTNGTFQANFFKDHAKIILCPLMSAVSLIDEHRDFTVYTLQLIEKYGCSSALASRLRYAKNMVEKLYKDIYLLRMINWQQLQRRINVSFVFKIC</sequence>
<keyword evidence="13" id="KW-0206">Cytoskeleton</keyword>
<dbReference type="PROSITE" id="PS50011">
    <property type="entry name" value="PROTEIN_KINASE_DOM"/>
    <property type="match status" value="1"/>
</dbReference>
<evidence type="ECO:0000256" key="4">
    <source>
        <dbReference type="ARBA" id="ARBA00022454"/>
    </source>
</evidence>
<dbReference type="CDD" id="cd13118">
    <property type="entry name" value="POLO_box_1"/>
    <property type="match status" value="1"/>
</dbReference>
<keyword evidence="14" id="KW-0539">Nucleus</keyword>
<dbReference type="FunFam" id="1.10.510.10:FF:000727">
    <property type="entry name" value="Serine/threonine-protein kinase PLK"/>
    <property type="match status" value="1"/>
</dbReference>
<dbReference type="CDD" id="cd13117">
    <property type="entry name" value="POLO_box_2"/>
    <property type="match status" value="1"/>
</dbReference>
<dbReference type="InterPro" id="IPR033695">
    <property type="entry name" value="POLO_box_2"/>
</dbReference>
<comment type="similarity">
    <text evidence="20">Belongs to the protein kinase superfamily. Ser/Thr protein kinase family. CDC5/Polo subfamily.</text>
</comment>
<keyword evidence="10 20" id="KW-0418">Kinase</keyword>
<dbReference type="GO" id="GO:0005524">
    <property type="term" value="F:ATP binding"/>
    <property type="evidence" value="ECO:0007669"/>
    <property type="project" value="UniProtKB-UniRule"/>
</dbReference>
<keyword evidence="6 20" id="KW-0723">Serine/threonine-protein kinase</keyword>
<dbReference type="SMART" id="SM00220">
    <property type="entry name" value="S_TKc"/>
    <property type="match status" value="1"/>
</dbReference>
<feature type="domain" description="POLO box" evidence="22">
    <location>
        <begin position="392"/>
        <end position="470"/>
    </location>
</feature>
<dbReference type="InterPro" id="IPR000719">
    <property type="entry name" value="Prot_kinase_dom"/>
</dbReference>
<feature type="domain" description="Protein kinase" evidence="21">
    <location>
        <begin position="23"/>
        <end position="275"/>
    </location>
</feature>
<dbReference type="InterPro" id="IPR033701">
    <property type="entry name" value="POLO_box_1"/>
</dbReference>
<dbReference type="Pfam" id="PF00069">
    <property type="entry name" value="Pkinase"/>
    <property type="match status" value="1"/>
</dbReference>
<evidence type="ECO:0000256" key="7">
    <source>
        <dbReference type="ARBA" id="ARBA00022679"/>
    </source>
</evidence>
<dbReference type="PANTHER" id="PTHR24345">
    <property type="entry name" value="SERINE/THREONINE-PROTEIN KINASE PLK"/>
    <property type="match status" value="1"/>
</dbReference>
<evidence type="ECO:0000256" key="11">
    <source>
        <dbReference type="ARBA" id="ARBA00022838"/>
    </source>
</evidence>
<evidence type="ECO:0000256" key="8">
    <source>
        <dbReference type="ARBA" id="ARBA00022737"/>
    </source>
</evidence>
<dbReference type="InterPro" id="IPR017441">
    <property type="entry name" value="Protein_kinase_ATP_BS"/>
</dbReference>
<evidence type="ECO:0000256" key="9">
    <source>
        <dbReference type="ARBA" id="ARBA00022741"/>
    </source>
</evidence>
<evidence type="ECO:0000256" key="3">
    <source>
        <dbReference type="ARBA" id="ARBA00004629"/>
    </source>
</evidence>
<evidence type="ECO:0000256" key="13">
    <source>
        <dbReference type="ARBA" id="ARBA00023212"/>
    </source>
</evidence>
<dbReference type="PROSITE" id="PS00108">
    <property type="entry name" value="PROTEIN_KINASE_ST"/>
    <property type="match status" value="1"/>
</dbReference>
<keyword evidence="12 19" id="KW-0067">ATP-binding</keyword>
<dbReference type="InterPro" id="IPR000959">
    <property type="entry name" value="POLO_box_dom"/>
</dbReference>
<evidence type="ECO:0000256" key="1">
    <source>
        <dbReference type="ARBA" id="ARBA00004123"/>
    </source>
</evidence>
<dbReference type="GO" id="GO:0004674">
    <property type="term" value="F:protein serine/threonine kinase activity"/>
    <property type="evidence" value="ECO:0007669"/>
    <property type="project" value="UniProtKB-KW"/>
</dbReference>
<dbReference type="PROSITE" id="PS50078">
    <property type="entry name" value="POLO_BOX"/>
    <property type="match status" value="2"/>
</dbReference>
<evidence type="ECO:0000256" key="20">
    <source>
        <dbReference type="RuleBase" id="RU361162"/>
    </source>
</evidence>
<dbReference type="EC" id="2.7.11.21" evidence="20"/>
<evidence type="ECO:0000256" key="17">
    <source>
        <dbReference type="ARBA" id="ARBA00047802"/>
    </source>
</evidence>
<evidence type="ECO:0000256" key="6">
    <source>
        <dbReference type="ARBA" id="ARBA00022527"/>
    </source>
</evidence>
<dbReference type="GO" id="GO:0051726">
    <property type="term" value="P:regulation of cell cycle"/>
    <property type="evidence" value="ECO:0007669"/>
    <property type="project" value="UniProtKB-ARBA"/>
</dbReference>
<dbReference type="GO" id="GO:0000922">
    <property type="term" value="C:spindle pole"/>
    <property type="evidence" value="ECO:0007669"/>
    <property type="project" value="TreeGrafter"/>
</dbReference>
<dbReference type="FunFam" id="3.30.200.20:FF:000091">
    <property type="entry name" value="Serine/threonine-protein kinase PLK"/>
    <property type="match status" value="1"/>
</dbReference>
<evidence type="ECO:0000256" key="12">
    <source>
        <dbReference type="ARBA" id="ARBA00022840"/>
    </source>
</evidence>
<keyword evidence="11" id="KW-0995">Kinetochore</keyword>
<keyword evidence="7 20" id="KW-0808">Transferase</keyword>
<reference evidence="23" key="2">
    <citation type="submission" date="2020-06" db="EMBL/GenBank/DDBJ databases">
        <authorList>
            <person name="Sheffer M."/>
        </authorList>
    </citation>
    <scope>NUCLEOTIDE SEQUENCE</scope>
</reference>
<organism evidence="23 24">
    <name type="scientific">Argiope bruennichi</name>
    <name type="common">Wasp spider</name>
    <name type="synonym">Aranea bruennichi</name>
    <dbReference type="NCBI Taxonomy" id="94029"/>
    <lineage>
        <taxon>Eukaryota</taxon>
        <taxon>Metazoa</taxon>
        <taxon>Ecdysozoa</taxon>
        <taxon>Arthropoda</taxon>
        <taxon>Chelicerata</taxon>
        <taxon>Arachnida</taxon>
        <taxon>Araneae</taxon>
        <taxon>Araneomorphae</taxon>
        <taxon>Entelegynae</taxon>
        <taxon>Araneoidea</taxon>
        <taxon>Araneidae</taxon>
        <taxon>Argiope</taxon>
    </lineage>
</organism>
<dbReference type="GO" id="GO:0007052">
    <property type="term" value="P:mitotic spindle organization"/>
    <property type="evidence" value="ECO:0007669"/>
    <property type="project" value="TreeGrafter"/>
</dbReference>
<evidence type="ECO:0000313" key="23">
    <source>
        <dbReference type="EMBL" id="KAF8793382.1"/>
    </source>
</evidence>
<evidence type="ECO:0000259" key="21">
    <source>
        <dbReference type="PROSITE" id="PS50011"/>
    </source>
</evidence>
<reference evidence="23" key="1">
    <citation type="journal article" date="2020" name="bioRxiv">
        <title>Chromosome-level reference genome of the European wasp spider Argiope bruennichi: a resource for studies on range expansion and evolutionary adaptation.</title>
        <authorList>
            <person name="Sheffer M.M."/>
            <person name="Hoppe A."/>
            <person name="Krehenwinkel H."/>
            <person name="Uhl G."/>
            <person name="Kuss A.W."/>
            <person name="Jensen L."/>
            <person name="Jensen C."/>
            <person name="Gillespie R.G."/>
            <person name="Hoff K.J."/>
            <person name="Prost S."/>
        </authorList>
    </citation>
    <scope>NUCLEOTIDE SEQUENCE</scope>
</reference>
<dbReference type="InterPro" id="IPR036947">
    <property type="entry name" value="POLO_box_dom_sf"/>
</dbReference>
<dbReference type="AlphaFoldDB" id="A0A8T0FRY3"/>
<evidence type="ECO:0000256" key="16">
    <source>
        <dbReference type="ARBA" id="ARBA00023328"/>
    </source>
</evidence>
<gene>
    <name evidence="23" type="ORF">HNY73_004866</name>
</gene>
<dbReference type="GO" id="GO:0005813">
    <property type="term" value="C:centrosome"/>
    <property type="evidence" value="ECO:0007669"/>
    <property type="project" value="UniProtKB-SubCell"/>
</dbReference>
<evidence type="ECO:0000256" key="10">
    <source>
        <dbReference type="ARBA" id="ARBA00022777"/>
    </source>
</evidence>
<dbReference type="PANTHER" id="PTHR24345:SF93">
    <property type="entry name" value="SERINE_THREONINE-PROTEIN KINASE PLK1"/>
    <property type="match status" value="1"/>
</dbReference>
<name>A0A8T0FRY3_ARGBR</name>
<keyword evidence="24" id="KW-1185">Reference proteome</keyword>
<evidence type="ECO:0000259" key="22">
    <source>
        <dbReference type="PROSITE" id="PS50078"/>
    </source>
</evidence>
<evidence type="ECO:0000256" key="15">
    <source>
        <dbReference type="ARBA" id="ARBA00023254"/>
    </source>
</evidence>
<dbReference type="PROSITE" id="PS00107">
    <property type="entry name" value="PROTEIN_KINASE_ATP"/>
    <property type="match status" value="1"/>
</dbReference>
<comment type="caution">
    <text evidence="23">The sequence shown here is derived from an EMBL/GenBank/DDBJ whole genome shotgun (WGS) entry which is preliminary data.</text>
</comment>
<dbReference type="GO" id="GO:0005634">
    <property type="term" value="C:nucleus"/>
    <property type="evidence" value="ECO:0007669"/>
    <property type="project" value="UniProtKB-SubCell"/>
</dbReference>
<comment type="subcellular location">
    <subcellularLocation>
        <location evidence="3">Chromosome</location>
        <location evidence="3">Centromere</location>
        <location evidence="3">Kinetochore</location>
    </subcellularLocation>
    <subcellularLocation>
        <location evidence="2">Cytoplasm</location>
        <location evidence="2">Cytoskeleton</location>
        <location evidence="2">Microtubule organizing center</location>
        <location evidence="2">Centrosome</location>
    </subcellularLocation>
    <subcellularLocation>
        <location evidence="1">Nucleus</location>
    </subcellularLocation>
</comment>
<dbReference type="InterPro" id="IPR011009">
    <property type="entry name" value="Kinase-like_dom_sf"/>
</dbReference>
<comment type="catalytic activity">
    <reaction evidence="18">
        <text>L-seryl-[protein] + ATP = O-phospho-L-seryl-[protein] + ADP + H(+)</text>
        <dbReference type="Rhea" id="RHEA:17989"/>
        <dbReference type="Rhea" id="RHEA-COMP:9863"/>
        <dbReference type="Rhea" id="RHEA-COMP:11604"/>
        <dbReference type="ChEBI" id="CHEBI:15378"/>
        <dbReference type="ChEBI" id="CHEBI:29999"/>
        <dbReference type="ChEBI" id="CHEBI:30616"/>
        <dbReference type="ChEBI" id="CHEBI:83421"/>
        <dbReference type="ChEBI" id="CHEBI:456216"/>
        <dbReference type="EC" id="2.7.11.21"/>
    </reaction>
</comment>
<keyword evidence="15" id="KW-0469">Meiosis</keyword>
<comment type="catalytic activity">
    <reaction evidence="17 20">
        <text>L-threonyl-[protein] + ATP = O-phospho-L-threonyl-[protein] + ADP + H(+)</text>
        <dbReference type="Rhea" id="RHEA:46608"/>
        <dbReference type="Rhea" id="RHEA-COMP:11060"/>
        <dbReference type="Rhea" id="RHEA-COMP:11605"/>
        <dbReference type="ChEBI" id="CHEBI:15378"/>
        <dbReference type="ChEBI" id="CHEBI:30013"/>
        <dbReference type="ChEBI" id="CHEBI:30616"/>
        <dbReference type="ChEBI" id="CHEBI:61977"/>
        <dbReference type="ChEBI" id="CHEBI:456216"/>
        <dbReference type="EC" id="2.7.11.21"/>
    </reaction>
</comment>
<evidence type="ECO:0000256" key="2">
    <source>
        <dbReference type="ARBA" id="ARBA00004300"/>
    </source>
</evidence>
<dbReference type="Gene3D" id="3.30.1120.30">
    <property type="entry name" value="POLO box domain"/>
    <property type="match status" value="2"/>
</dbReference>
<keyword evidence="8" id="KW-0677">Repeat</keyword>
<dbReference type="GO" id="GO:0000776">
    <property type="term" value="C:kinetochore"/>
    <property type="evidence" value="ECO:0007669"/>
    <property type="project" value="UniProtKB-KW"/>
</dbReference>
<keyword evidence="16" id="KW-0137">Centromere</keyword>
<evidence type="ECO:0000313" key="24">
    <source>
        <dbReference type="Proteomes" id="UP000807504"/>
    </source>
</evidence>
<dbReference type="GO" id="GO:0051321">
    <property type="term" value="P:meiotic cell cycle"/>
    <property type="evidence" value="ECO:0007669"/>
    <property type="project" value="UniProtKB-KW"/>
</dbReference>
<dbReference type="SUPFAM" id="SSF56112">
    <property type="entry name" value="Protein kinase-like (PK-like)"/>
    <property type="match status" value="1"/>
</dbReference>
<keyword evidence="9 19" id="KW-0547">Nucleotide-binding</keyword>
<protein>
    <recommendedName>
        <fullName evidence="20">Serine/threonine-protein kinase PLK</fullName>
        <ecNumber evidence="20">2.7.11.21</ecNumber>
    </recommendedName>
    <alternativeName>
        <fullName evidence="20">Polo-like kinase</fullName>
    </alternativeName>
</protein>
<proteinExistence type="inferred from homology"/>
<feature type="domain" description="POLO box" evidence="22">
    <location>
        <begin position="492"/>
        <end position="574"/>
    </location>
</feature>
<dbReference type="GO" id="GO:0005737">
    <property type="term" value="C:cytoplasm"/>
    <property type="evidence" value="ECO:0007669"/>
    <property type="project" value="TreeGrafter"/>
</dbReference>
<feature type="binding site" evidence="19">
    <location>
        <position position="52"/>
    </location>
    <ligand>
        <name>ATP</name>
        <dbReference type="ChEBI" id="CHEBI:30616"/>
    </ligand>
</feature>